<feature type="transmembrane region" description="Helical" evidence="2">
    <location>
        <begin position="235"/>
        <end position="256"/>
    </location>
</feature>
<name>A0A177CA50_9PLEO</name>
<dbReference type="RefSeq" id="XP_018033965.1">
    <property type="nucleotide sequence ID" value="XM_018187663.1"/>
</dbReference>
<evidence type="ECO:0008006" key="5">
    <source>
        <dbReference type="Google" id="ProtNLM"/>
    </source>
</evidence>
<gene>
    <name evidence="3" type="ORF">CC84DRAFT_860398</name>
</gene>
<dbReference type="OrthoDB" id="4770059at2759"/>
<dbReference type="CDD" id="cd12841">
    <property type="entry name" value="TM_EphA1"/>
    <property type="match status" value="1"/>
</dbReference>
<dbReference type="InParanoid" id="A0A177CA50"/>
<sequence length="307" mass="32710">MSKASSTRPLFTASSEYAPRNRGPITTLFDYPTSCLATPTLAPKQATFYFAHQGQDNYFDPSCFPRGTIKPENLQSAHWGLYYYSPAICPKGWNQVRTYARTLPGFTEDISIGQGTSVALCCPSGYTSVSPAGHGHKCSSAFSQDQVVTYIFPTMKGPGDWDVPVSTKTHAAPANPSIVYGDGVVVMWQKTDEAVLAAAAQETSTSQTGSNTSTSTASPPTSPPAAGGLSTGTKAGIGVGVAILALVALMIGWLFLRRRKKHSESLHEVPAPRELDAGRSNVVEAAPGDPPKEIYSQTREPVHEMPP</sequence>
<keyword evidence="4" id="KW-1185">Reference proteome</keyword>
<keyword evidence="2" id="KW-1133">Transmembrane helix</keyword>
<accession>A0A177CA50</accession>
<evidence type="ECO:0000256" key="1">
    <source>
        <dbReference type="SAM" id="MobiDB-lite"/>
    </source>
</evidence>
<organism evidence="3 4">
    <name type="scientific">Paraphaeosphaeria sporulosa</name>
    <dbReference type="NCBI Taxonomy" id="1460663"/>
    <lineage>
        <taxon>Eukaryota</taxon>
        <taxon>Fungi</taxon>
        <taxon>Dikarya</taxon>
        <taxon>Ascomycota</taxon>
        <taxon>Pezizomycotina</taxon>
        <taxon>Dothideomycetes</taxon>
        <taxon>Pleosporomycetidae</taxon>
        <taxon>Pleosporales</taxon>
        <taxon>Massarineae</taxon>
        <taxon>Didymosphaeriaceae</taxon>
        <taxon>Paraphaeosphaeria</taxon>
    </lineage>
</organism>
<keyword evidence="2" id="KW-0812">Transmembrane</keyword>
<evidence type="ECO:0000256" key="2">
    <source>
        <dbReference type="SAM" id="Phobius"/>
    </source>
</evidence>
<proteinExistence type="predicted"/>
<dbReference type="EMBL" id="KV441554">
    <property type="protein sequence ID" value="OAG03600.1"/>
    <property type="molecule type" value="Genomic_DNA"/>
</dbReference>
<reference evidence="3 4" key="1">
    <citation type="submission" date="2016-05" db="EMBL/GenBank/DDBJ databases">
        <title>Comparative analysis of secretome profiles of manganese(II)-oxidizing ascomycete fungi.</title>
        <authorList>
            <consortium name="DOE Joint Genome Institute"/>
            <person name="Zeiner C.A."/>
            <person name="Purvine S.O."/>
            <person name="Zink E.M."/>
            <person name="Wu S."/>
            <person name="Pasa-Tolic L."/>
            <person name="Chaput D.L."/>
            <person name="Haridas S."/>
            <person name="Grigoriev I.V."/>
            <person name="Santelli C.M."/>
            <person name="Hansel C.M."/>
        </authorList>
    </citation>
    <scope>NUCLEOTIDE SEQUENCE [LARGE SCALE GENOMIC DNA]</scope>
    <source>
        <strain evidence="3 4">AP3s5-JAC2a</strain>
    </source>
</reference>
<feature type="region of interest" description="Disordered" evidence="1">
    <location>
        <begin position="264"/>
        <end position="307"/>
    </location>
</feature>
<feature type="compositionally biased region" description="Low complexity" evidence="1">
    <location>
        <begin position="199"/>
        <end position="228"/>
    </location>
</feature>
<evidence type="ECO:0000313" key="4">
    <source>
        <dbReference type="Proteomes" id="UP000077069"/>
    </source>
</evidence>
<protein>
    <recommendedName>
        <fullName evidence="5">LPXTG-domain-containing protein</fullName>
    </recommendedName>
</protein>
<dbReference type="STRING" id="1460663.A0A177CA50"/>
<keyword evidence="2" id="KW-0472">Membrane</keyword>
<dbReference type="GeneID" id="28771149"/>
<evidence type="ECO:0000313" key="3">
    <source>
        <dbReference type="EMBL" id="OAG03600.1"/>
    </source>
</evidence>
<dbReference type="Proteomes" id="UP000077069">
    <property type="component" value="Unassembled WGS sequence"/>
</dbReference>
<feature type="region of interest" description="Disordered" evidence="1">
    <location>
        <begin position="199"/>
        <end position="229"/>
    </location>
</feature>
<dbReference type="AlphaFoldDB" id="A0A177CA50"/>
<dbReference type="NCBIfam" id="TIGR01167">
    <property type="entry name" value="LPXTG_anchor"/>
    <property type="match status" value="1"/>
</dbReference>
<feature type="compositionally biased region" description="Basic and acidic residues" evidence="1">
    <location>
        <begin position="264"/>
        <end position="277"/>
    </location>
</feature>